<dbReference type="PANTHER" id="PTHR23404">
    <property type="entry name" value="MOLYBDOPTERIN SYNTHASE RELATED"/>
    <property type="match status" value="1"/>
</dbReference>
<protein>
    <recommendedName>
        <fullName evidence="2">Molybdopterin synthase catalytic subunit</fullName>
    </recommendedName>
</protein>
<name>A0A382N0U0_9ZZZZ</name>
<dbReference type="InterPro" id="IPR003448">
    <property type="entry name" value="Mopterin_biosynth_MoaE"/>
</dbReference>
<dbReference type="Pfam" id="PF02391">
    <property type="entry name" value="MoaE"/>
    <property type="match status" value="1"/>
</dbReference>
<reference evidence="1" key="1">
    <citation type="submission" date="2018-05" db="EMBL/GenBank/DDBJ databases">
        <authorList>
            <person name="Lanie J.A."/>
            <person name="Ng W.-L."/>
            <person name="Kazmierczak K.M."/>
            <person name="Andrzejewski T.M."/>
            <person name="Davidsen T.M."/>
            <person name="Wayne K.J."/>
            <person name="Tettelin H."/>
            <person name="Glass J.I."/>
            <person name="Rusch D."/>
            <person name="Podicherti R."/>
            <person name="Tsui H.-C.T."/>
            <person name="Winkler M.E."/>
        </authorList>
    </citation>
    <scope>NUCLEOTIDE SEQUENCE</scope>
</reference>
<dbReference type="InterPro" id="IPR036563">
    <property type="entry name" value="MoaE_sf"/>
</dbReference>
<organism evidence="1">
    <name type="scientific">marine metagenome</name>
    <dbReference type="NCBI Taxonomy" id="408172"/>
    <lineage>
        <taxon>unclassified sequences</taxon>
        <taxon>metagenomes</taxon>
        <taxon>ecological metagenomes</taxon>
    </lineage>
</organism>
<dbReference type="GO" id="GO:0006777">
    <property type="term" value="P:Mo-molybdopterin cofactor biosynthetic process"/>
    <property type="evidence" value="ECO:0007669"/>
    <property type="project" value="InterPro"/>
</dbReference>
<dbReference type="CDD" id="cd00756">
    <property type="entry name" value="MoaE"/>
    <property type="match status" value="1"/>
</dbReference>
<sequence length="145" mass="16311">MSFNISPNTIDPYELSDELRNDSAGACVSFEGWVRDHNDGESVIRLEYEAHDGIAIKEGQKIVDEACTRFDLLGASCTHRIGVLEIGDCAVWVGVSAGHRGPALDACRYIIDELKHRLPIWKKEHYSDGHSGWINWDGTRKRESR</sequence>
<evidence type="ECO:0000313" key="1">
    <source>
        <dbReference type="EMBL" id="SVC53302.1"/>
    </source>
</evidence>
<evidence type="ECO:0008006" key="2">
    <source>
        <dbReference type="Google" id="ProtNLM"/>
    </source>
</evidence>
<dbReference type="Gene3D" id="3.90.1170.40">
    <property type="entry name" value="Molybdopterin biosynthesis MoaE subunit"/>
    <property type="match status" value="1"/>
</dbReference>
<accession>A0A382N0U0</accession>
<proteinExistence type="predicted"/>
<dbReference type="SUPFAM" id="SSF54690">
    <property type="entry name" value="Molybdopterin synthase subunit MoaE"/>
    <property type="match status" value="1"/>
</dbReference>
<gene>
    <name evidence="1" type="ORF">METZ01_LOCUS306156</name>
</gene>
<dbReference type="AlphaFoldDB" id="A0A382N0U0"/>
<dbReference type="EMBL" id="UINC01096430">
    <property type="protein sequence ID" value="SVC53302.1"/>
    <property type="molecule type" value="Genomic_DNA"/>
</dbReference>